<evidence type="ECO:0000313" key="3">
    <source>
        <dbReference type="EMBL" id="RQH05369.1"/>
    </source>
</evidence>
<feature type="domain" description="CHASE2" evidence="2">
    <location>
        <begin position="62"/>
        <end position="395"/>
    </location>
</feature>
<comment type="caution">
    <text evidence="3">The sequence shown here is derived from an EMBL/GenBank/DDBJ whole genome shotgun (WGS) entry which is preliminary data.</text>
</comment>
<gene>
    <name evidence="3" type="ORF">D1Y85_15000</name>
</gene>
<evidence type="ECO:0000259" key="2">
    <source>
        <dbReference type="SMART" id="SM01080"/>
    </source>
</evidence>
<protein>
    <submittedName>
        <fullName evidence="3">CHASE2 domain-containing protein</fullName>
    </submittedName>
</protein>
<feature type="transmembrane region" description="Helical" evidence="1">
    <location>
        <begin position="419"/>
        <end position="439"/>
    </location>
</feature>
<feature type="transmembrane region" description="Helical" evidence="1">
    <location>
        <begin position="445"/>
        <end position="464"/>
    </location>
</feature>
<sequence>MKRYRDGIFTLIRNMMRAQKGRPWALAVLLALVLFDLCSEWPNNVPRPFFLNTMNDVLPDTFGSARQLLFDHFQRRYPRIPTTQPVTIVEIDDKTLESFGQWPWPRNRLAKLIDAIAAKKPLAIGIDVYMPEPDQTSPDKVADNLPPDAAALATQLRALPSHERILATSLRASPSILGAAAFDHATSTTRTDMLSAPVLVHGADPLGSVHRFNNVLASLPELQGAAHGQAMLNVALEQGTVRRFPLVMGLGDKLVPSLPIEVLRVATGSPAVDVYADTSGVQAVGVADVQVPTQSNGDIWLHFASIQSTGQRYVSAGDVLRGTVDADRIRNKLILVGLTGTGLTDMRTTALGELVPGIEIQAQVIETIFEDRFLQRPLWLIWVEMGFTVAAGLLFIWYVPRGGTRLAAFMHTVPKASAVIGIVLNLVTLSVCFLAFRYFGFLVDAASIFIILSAVMSSFFSITLTDPSTRSGTQAAGTKAAEAFDHRGNVPGEALARERPGVLPLAERASDFDER</sequence>
<dbReference type="SMART" id="SM01080">
    <property type="entry name" value="CHASE2"/>
    <property type="match status" value="1"/>
</dbReference>
<dbReference type="AlphaFoldDB" id="A0A3N6MNT9"/>
<keyword evidence="4" id="KW-1185">Reference proteome</keyword>
<dbReference type="Proteomes" id="UP000272778">
    <property type="component" value="Unassembled WGS sequence"/>
</dbReference>
<organism evidence="3 4">
    <name type="scientific">Paraburkholderia dinghuensis</name>
    <dbReference type="NCBI Taxonomy" id="2305225"/>
    <lineage>
        <taxon>Bacteria</taxon>
        <taxon>Pseudomonadati</taxon>
        <taxon>Pseudomonadota</taxon>
        <taxon>Betaproteobacteria</taxon>
        <taxon>Burkholderiales</taxon>
        <taxon>Burkholderiaceae</taxon>
        <taxon>Paraburkholderia</taxon>
    </lineage>
</organism>
<feature type="transmembrane region" description="Helical" evidence="1">
    <location>
        <begin position="379"/>
        <end position="399"/>
    </location>
</feature>
<accession>A0A3N6MNT9</accession>
<keyword evidence="1" id="KW-1133">Transmembrane helix</keyword>
<proteinExistence type="predicted"/>
<evidence type="ECO:0000256" key="1">
    <source>
        <dbReference type="SAM" id="Phobius"/>
    </source>
</evidence>
<dbReference type="OrthoDB" id="9802500at2"/>
<keyword evidence="1" id="KW-0472">Membrane</keyword>
<dbReference type="RefSeq" id="WP_124151857.1">
    <property type="nucleotide sequence ID" value="NZ_RQIS01000010.1"/>
</dbReference>
<dbReference type="InterPro" id="IPR007890">
    <property type="entry name" value="CHASE2"/>
</dbReference>
<evidence type="ECO:0000313" key="4">
    <source>
        <dbReference type="Proteomes" id="UP000272778"/>
    </source>
</evidence>
<reference evidence="3 4" key="1">
    <citation type="submission" date="2018-11" db="EMBL/GenBank/DDBJ databases">
        <title>Paraburkholderia sp. DHOA04, isolated from soil.</title>
        <authorList>
            <person name="Gao Z.-H."/>
            <person name="Qiu L.-H."/>
            <person name="Fu J.-C."/>
        </authorList>
    </citation>
    <scope>NUCLEOTIDE SEQUENCE [LARGE SCALE GENOMIC DNA]</scope>
    <source>
        <strain evidence="3 4">DHOA04</strain>
    </source>
</reference>
<dbReference type="EMBL" id="RQIS01000010">
    <property type="protein sequence ID" value="RQH05369.1"/>
    <property type="molecule type" value="Genomic_DNA"/>
</dbReference>
<name>A0A3N6MNT9_9BURK</name>
<dbReference type="Pfam" id="PF05226">
    <property type="entry name" value="CHASE2"/>
    <property type="match status" value="1"/>
</dbReference>
<keyword evidence="1" id="KW-0812">Transmembrane</keyword>